<evidence type="ECO:0000313" key="2">
    <source>
        <dbReference type="EMBL" id="GLL09512.1"/>
    </source>
</evidence>
<gene>
    <name evidence="2" type="ORF">GCM10017577_06520</name>
</gene>
<evidence type="ECO:0000313" key="3">
    <source>
        <dbReference type="Proteomes" id="UP001143463"/>
    </source>
</evidence>
<dbReference type="EMBL" id="BSFQ01000002">
    <property type="protein sequence ID" value="GLL09512.1"/>
    <property type="molecule type" value="Genomic_DNA"/>
</dbReference>
<evidence type="ECO:0000256" key="1">
    <source>
        <dbReference type="SAM" id="MobiDB-lite"/>
    </source>
</evidence>
<dbReference type="AlphaFoldDB" id="A0A9W6KWS6"/>
<proteinExistence type="predicted"/>
<dbReference type="Proteomes" id="UP001143463">
    <property type="component" value="Unassembled WGS sequence"/>
</dbReference>
<reference evidence="2" key="2">
    <citation type="submission" date="2023-01" db="EMBL/GenBank/DDBJ databases">
        <authorList>
            <person name="Sun Q."/>
            <person name="Evtushenko L."/>
        </authorList>
    </citation>
    <scope>NUCLEOTIDE SEQUENCE</scope>
    <source>
        <strain evidence="2">VKM Ac-1069</strain>
    </source>
</reference>
<organism evidence="2 3">
    <name type="scientific">Pseudonocardia halophobica</name>
    <dbReference type="NCBI Taxonomy" id="29401"/>
    <lineage>
        <taxon>Bacteria</taxon>
        <taxon>Bacillati</taxon>
        <taxon>Actinomycetota</taxon>
        <taxon>Actinomycetes</taxon>
        <taxon>Pseudonocardiales</taxon>
        <taxon>Pseudonocardiaceae</taxon>
        <taxon>Pseudonocardia</taxon>
    </lineage>
</organism>
<keyword evidence="3" id="KW-1185">Reference proteome</keyword>
<feature type="region of interest" description="Disordered" evidence="1">
    <location>
        <begin position="21"/>
        <end position="49"/>
    </location>
</feature>
<sequence>MLRAAATELRASCRAAARGPWRWAGPDPEVVGEEGHGHPLSAKDLAPPSSRVVVGPTAAGPTRVGHVRDPRIAEALADLLTALADQAERPGTDAAAEPYRSALAVAAALRAER</sequence>
<name>A0A9W6KWS6_9PSEU</name>
<comment type="caution">
    <text evidence="2">The sequence shown here is derived from an EMBL/GenBank/DDBJ whole genome shotgun (WGS) entry which is preliminary data.</text>
</comment>
<reference evidence="2" key="1">
    <citation type="journal article" date="2014" name="Int. J. Syst. Evol. Microbiol.">
        <title>Complete genome sequence of Corynebacterium casei LMG S-19264T (=DSM 44701T), isolated from a smear-ripened cheese.</title>
        <authorList>
            <consortium name="US DOE Joint Genome Institute (JGI-PGF)"/>
            <person name="Walter F."/>
            <person name="Albersmeier A."/>
            <person name="Kalinowski J."/>
            <person name="Ruckert C."/>
        </authorList>
    </citation>
    <scope>NUCLEOTIDE SEQUENCE</scope>
    <source>
        <strain evidence="2">VKM Ac-1069</strain>
    </source>
</reference>
<accession>A0A9W6KWS6</accession>
<protein>
    <submittedName>
        <fullName evidence="2">Uncharacterized protein</fullName>
    </submittedName>
</protein>